<keyword evidence="1" id="KW-0472">Membrane</keyword>
<accession>A0A329BPP0</accession>
<gene>
    <name evidence="3" type="ORF">BX591_11859</name>
</gene>
<evidence type="ECO:0000256" key="1">
    <source>
        <dbReference type="SAM" id="Phobius"/>
    </source>
</evidence>
<dbReference type="AlphaFoldDB" id="A0A329BPP0"/>
<comment type="caution">
    <text evidence="3">The sequence shown here is derived from an EMBL/GenBank/DDBJ whole genome shotgun (WGS) entry which is preliminary data.</text>
</comment>
<dbReference type="EMBL" id="QLTK01000018">
    <property type="protein sequence ID" value="RAS24259.1"/>
    <property type="molecule type" value="Genomic_DNA"/>
</dbReference>
<feature type="transmembrane region" description="Helical" evidence="1">
    <location>
        <begin position="34"/>
        <end position="59"/>
    </location>
</feature>
<organism evidence="3 4">
    <name type="scientific">Paraburkholderia bryophila</name>
    <dbReference type="NCBI Taxonomy" id="420952"/>
    <lineage>
        <taxon>Bacteria</taxon>
        <taxon>Pseudomonadati</taxon>
        <taxon>Pseudomonadota</taxon>
        <taxon>Betaproteobacteria</taxon>
        <taxon>Burkholderiales</taxon>
        <taxon>Burkholderiaceae</taxon>
        <taxon>Paraburkholderia</taxon>
    </lineage>
</organism>
<evidence type="ECO:0000259" key="2">
    <source>
        <dbReference type="Pfam" id="PF07811"/>
    </source>
</evidence>
<sequence length="173" mass="18428">MNPRRLHARAPLAAARRVRPSRARRVAQRGTMTVEFALIFPVFFTVLYAIVSFSLIMLAQQIMTLAAEEGARAALNWTSNTSLQSALTNRGNNACSAANQLTASLAKLAGTAITCTPTSAPCGAGNAMQCINVALTYNYASKPLVPALPIMQNVLPNTLSSLATVQLNPENIQ</sequence>
<proteinExistence type="predicted"/>
<name>A0A329BPP0_9BURK</name>
<protein>
    <submittedName>
        <fullName evidence="3">Flp pilus assembly protein TadG</fullName>
    </submittedName>
</protein>
<keyword evidence="1" id="KW-0812">Transmembrane</keyword>
<dbReference type="Proteomes" id="UP000248918">
    <property type="component" value="Unassembled WGS sequence"/>
</dbReference>
<dbReference type="InterPro" id="IPR012495">
    <property type="entry name" value="TadE-like_dom"/>
</dbReference>
<dbReference type="OrthoDB" id="8688629at2"/>
<feature type="domain" description="TadE-like" evidence="2">
    <location>
        <begin position="30"/>
        <end position="72"/>
    </location>
</feature>
<reference evidence="3 4" key="1">
    <citation type="submission" date="2018-06" db="EMBL/GenBank/DDBJ databases">
        <title>Genomic Encyclopedia of Type Strains, Phase III (KMG-III): the genomes of soil and plant-associated and newly described type strains.</title>
        <authorList>
            <person name="Whitman W."/>
        </authorList>
    </citation>
    <scope>NUCLEOTIDE SEQUENCE [LARGE SCALE GENOMIC DNA]</scope>
    <source>
        <strain evidence="3 4">LMG 23644</strain>
    </source>
</reference>
<evidence type="ECO:0000313" key="4">
    <source>
        <dbReference type="Proteomes" id="UP000248918"/>
    </source>
</evidence>
<keyword evidence="1" id="KW-1133">Transmembrane helix</keyword>
<dbReference type="Pfam" id="PF07811">
    <property type="entry name" value="TadE"/>
    <property type="match status" value="1"/>
</dbReference>
<evidence type="ECO:0000313" key="3">
    <source>
        <dbReference type="EMBL" id="RAS24259.1"/>
    </source>
</evidence>